<gene>
    <name evidence="1" type="ORF">LTRI10_LOCUS46946</name>
</gene>
<reference evidence="1 2" key="1">
    <citation type="submission" date="2024-04" db="EMBL/GenBank/DDBJ databases">
        <authorList>
            <person name="Fracassetti M."/>
        </authorList>
    </citation>
    <scope>NUCLEOTIDE SEQUENCE [LARGE SCALE GENOMIC DNA]</scope>
</reference>
<protein>
    <submittedName>
        <fullName evidence="1">Uncharacterized protein</fullName>
    </submittedName>
</protein>
<evidence type="ECO:0000313" key="1">
    <source>
        <dbReference type="EMBL" id="CAL1407268.1"/>
    </source>
</evidence>
<dbReference type="Proteomes" id="UP001497516">
    <property type="component" value="Chromosome 8"/>
</dbReference>
<evidence type="ECO:0000313" key="2">
    <source>
        <dbReference type="Proteomes" id="UP001497516"/>
    </source>
</evidence>
<proteinExistence type="predicted"/>
<name>A0AAV2G9A0_9ROSI</name>
<keyword evidence="2" id="KW-1185">Reference proteome</keyword>
<accession>A0AAV2G9A0</accession>
<dbReference type="EMBL" id="OZ034821">
    <property type="protein sequence ID" value="CAL1407268.1"/>
    <property type="molecule type" value="Genomic_DNA"/>
</dbReference>
<organism evidence="1 2">
    <name type="scientific">Linum trigynum</name>
    <dbReference type="NCBI Taxonomy" id="586398"/>
    <lineage>
        <taxon>Eukaryota</taxon>
        <taxon>Viridiplantae</taxon>
        <taxon>Streptophyta</taxon>
        <taxon>Embryophyta</taxon>
        <taxon>Tracheophyta</taxon>
        <taxon>Spermatophyta</taxon>
        <taxon>Magnoliopsida</taxon>
        <taxon>eudicotyledons</taxon>
        <taxon>Gunneridae</taxon>
        <taxon>Pentapetalae</taxon>
        <taxon>rosids</taxon>
        <taxon>fabids</taxon>
        <taxon>Malpighiales</taxon>
        <taxon>Linaceae</taxon>
        <taxon>Linum</taxon>
    </lineage>
</organism>
<sequence length="66" mass="7360">MLPLPLLNGDEGGGDLTMEADSITLGGRWMWILPVEVISPRPLLHGDGDGIGRGRRYKFERTLRKE</sequence>
<dbReference type="AlphaFoldDB" id="A0AAV2G9A0"/>